<feature type="transmembrane region" description="Helical" evidence="9">
    <location>
        <begin position="514"/>
        <end position="536"/>
    </location>
</feature>
<evidence type="ECO:0000256" key="2">
    <source>
        <dbReference type="ARBA" id="ARBA00005814"/>
    </source>
</evidence>
<accession>A0A6L2Q338</accession>
<dbReference type="InterPro" id="IPR003439">
    <property type="entry name" value="ABC_transporter-like_ATP-bd"/>
</dbReference>
<feature type="transmembrane region" description="Helical" evidence="9">
    <location>
        <begin position="446"/>
        <end position="472"/>
    </location>
</feature>
<dbReference type="FunFam" id="3.40.50.300:FF:001077">
    <property type="entry name" value="Uncharacterized protein, isoform A"/>
    <property type="match status" value="1"/>
</dbReference>
<comment type="caution">
    <text evidence="11">The sequence shown here is derived from an EMBL/GenBank/DDBJ whole genome shotgun (WGS) entry which is preliminary data.</text>
</comment>
<dbReference type="Gene3D" id="3.40.50.300">
    <property type="entry name" value="P-loop containing nucleotide triphosphate hydrolases"/>
    <property type="match status" value="1"/>
</dbReference>
<dbReference type="Pfam" id="PF01061">
    <property type="entry name" value="ABC2_membrane"/>
    <property type="match status" value="1"/>
</dbReference>
<dbReference type="OrthoDB" id="66620at2759"/>
<evidence type="ECO:0000313" key="11">
    <source>
        <dbReference type="EMBL" id="GFG39229.1"/>
    </source>
</evidence>
<dbReference type="PANTHER" id="PTHR48041">
    <property type="entry name" value="ABC TRANSPORTER G FAMILY MEMBER 28"/>
    <property type="match status" value="1"/>
</dbReference>
<keyword evidence="12" id="KW-1185">Reference proteome</keyword>
<evidence type="ECO:0000256" key="9">
    <source>
        <dbReference type="SAM" id="Phobius"/>
    </source>
</evidence>
<evidence type="ECO:0000256" key="6">
    <source>
        <dbReference type="ARBA" id="ARBA00022840"/>
    </source>
</evidence>
<feature type="transmembrane region" description="Helical" evidence="9">
    <location>
        <begin position="596"/>
        <end position="618"/>
    </location>
</feature>
<dbReference type="EMBL" id="BLKM01000887">
    <property type="protein sequence ID" value="GFG39229.1"/>
    <property type="molecule type" value="Genomic_DNA"/>
</dbReference>
<keyword evidence="6" id="KW-0067">ATP-binding</keyword>
<dbReference type="PROSITE" id="PS50893">
    <property type="entry name" value="ABC_TRANSPORTER_2"/>
    <property type="match status" value="1"/>
</dbReference>
<dbReference type="Proteomes" id="UP000502823">
    <property type="component" value="Unassembled WGS sequence"/>
</dbReference>
<dbReference type="Pfam" id="PF00005">
    <property type="entry name" value="ABC_tran"/>
    <property type="match status" value="1"/>
</dbReference>
<name>A0A6L2Q338_COPFO</name>
<dbReference type="GO" id="GO:0005886">
    <property type="term" value="C:plasma membrane"/>
    <property type="evidence" value="ECO:0007669"/>
    <property type="project" value="TreeGrafter"/>
</dbReference>
<dbReference type="CDD" id="cd03213">
    <property type="entry name" value="ABCG_EPDR"/>
    <property type="match status" value="1"/>
</dbReference>
<evidence type="ECO:0000256" key="3">
    <source>
        <dbReference type="ARBA" id="ARBA00022448"/>
    </source>
</evidence>
<feature type="non-terminal residue" evidence="11">
    <location>
        <position position="1"/>
    </location>
</feature>
<dbReference type="FunCoup" id="A0A6L2Q338">
    <property type="interactions" value="80"/>
</dbReference>
<dbReference type="InterPro" id="IPR017871">
    <property type="entry name" value="ABC_transporter-like_CS"/>
</dbReference>
<dbReference type="PROSITE" id="PS00211">
    <property type="entry name" value="ABC_TRANSPORTER_1"/>
    <property type="match status" value="1"/>
</dbReference>
<dbReference type="InterPro" id="IPR043926">
    <property type="entry name" value="ABCG_dom"/>
</dbReference>
<evidence type="ECO:0000256" key="5">
    <source>
        <dbReference type="ARBA" id="ARBA00022741"/>
    </source>
</evidence>
<dbReference type="SMART" id="SM00382">
    <property type="entry name" value="AAA"/>
    <property type="match status" value="1"/>
</dbReference>
<dbReference type="InParanoid" id="A0A6L2Q338"/>
<gene>
    <name evidence="11" type="ORF">Cfor_00705</name>
</gene>
<evidence type="ECO:0000256" key="1">
    <source>
        <dbReference type="ARBA" id="ARBA00004141"/>
    </source>
</evidence>
<evidence type="ECO:0000313" key="12">
    <source>
        <dbReference type="Proteomes" id="UP000502823"/>
    </source>
</evidence>
<feature type="transmembrane region" description="Helical" evidence="9">
    <location>
        <begin position="484"/>
        <end position="507"/>
    </location>
</feature>
<feature type="transmembrane region" description="Helical" evidence="9">
    <location>
        <begin position="402"/>
        <end position="425"/>
    </location>
</feature>
<dbReference type="Pfam" id="PF19055">
    <property type="entry name" value="ABC2_membrane_7"/>
    <property type="match status" value="1"/>
</dbReference>
<reference evidence="12" key="1">
    <citation type="submission" date="2020-01" db="EMBL/GenBank/DDBJ databases">
        <title>Draft genome sequence of the Termite Coptotermes fromosanus.</title>
        <authorList>
            <person name="Itakura S."/>
            <person name="Yosikawa Y."/>
            <person name="Umezawa K."/>
        </authorList>
    </citation>
    <scope>NUCLEOTIDE SEQUENCE [LARGE SCALE GENOMIC DNA]</scope>
</reference>
<protein>
    <recommendedName>
        <fullName evidence="10">ABC transporter domain-containing protein</fullName>
    </recommendedName>
</protein>
<dbReference type="AlphaFoldDB" id="A0A6L2Q338"/>
<evidence type="ECO:0000256" key="4">
    <source>
        <dbReference type="ARBA" id="ARBA00022692"/>
    </source>
</evidence>
<organism evidence="11 12">
    <name type="scientific">Coptotermes formosanus</name>
    <name type="common">Formosan subterranean termite</name>
    <dbReference type="NCBI Taxonomy" id="36987"/>
    <lineage>
        <taxon>Eukaryota</taxon>
        <taxon>Metazoa</taxon>
        <taxon>Ecdysozoa</taxon>
        <taxon>Arthropoda</taxon>
        <taxon>Hexapoda</taxon>
        <taxon>Insecta</taxon>
        <taxon>Pterygota</taxon>
        <taxon>Neoptera</taxon>
        <taxon>Polyneoptera</taxon>
        <taxon>Dictyoptera</taxon>
        <taxon>Blattodea</taxon>
        <taxon>Blattoidea</taxon>
        <taxon>Termitoidae</taxon>
        <taxon>Rhinotermitidae</taxon>
        <taxon>Coptotermes</taxon>
    </lineage>
</organism>
<comment type="subcellular location">
    <subcellularLocation>
        <location evidence="1">Membrane</location>
        <topology evidence="1">Multi-pass membrane protein</topology>
    </subcellularLocation>
</comment>
<sequence>KKTGLNVFGQDMEACPDSKFHTFGEPTKMLQRMSQSLLNIPPVDVEFSDITLTVTHGTCGRRKKTVLKSVSGYFKSGELTAIMGPSGAGKSSLLHVLTGFITKGVEGSIEYSGRKQERKEACYIMQEDCLEPLFTVYEIMTISSTLKLGRGVSQKTTRLLVDNILDMMGLTACKDTRCKKLSGGQKKRLSVALELVSNPPVMFLDEPTTGLDSASSLQCARVLKSLAKGGRTIVCTIHQPSASIMNLFDHVYILCDGHCVYQGSTYNMLPYLRQFGLECPRYHNPADFVMEVVCGDYGSYHTQLIQAAKDDSWEKSRHLPGTELVEDIGSLTSKTYLETTVVPLQSPNEFYKFFILLKLYYIQLYRDWSVSHLKVLLHVVVGGLLGLFFIDSGNDGSKTVNNLSYLFTCIVYLSYTTMLPAALRYPLQRAVVVKEHFNNWYKLKTYYMAMTVSSIPVQLFYCVVNISLSYFISAQPLEWYRFTMMLLMCFMCVLVSEGFGIFFGIIFNPVTGTFCGALFTAYLCLFGGFVILFTHMPKYLHWLSYSSFFRFTFEGIVTSVYSYDRPKLQCPEDVVYCHLSSPEYILKEIGVRGDSYWLNFGVLLLTLVLVKFVAYLSLKKAKHNLHFMVEFEHNPPLVKVVGLCDSDICIFDGPVNATSCTELQSTAICPLMVFHKDLSSVVTSGLWSMLARAMVYEMLVSYNQSVSLKYVEAVTHNCGGVCGCPTVLQPHIL</sequence>
<keyword evidence="7 9" id="KW-1133">Transmembrane helix</keyword>
<dbReference type="SUPFAM" id="SSF52540">
    <property type="entry name" value="P-loop containing nucleoside triphosphate hydrolases"/>
    <property type="match status" value="1"/>
</dbReference>
<dbReference type="GO" id="GO:0005524">
    <property type="term" value="F:ATP binding"/>
    <property type="evidence" value="ECO:0007669"/>
    <property type="project" value="UniProtKB-KW"/>
</dbReference>
<dbReference type="PANTHER" id="PTHR48041:SF32">
    <property type="entry name" value="PROTEIN WHITE-LIKE PROTEIN"/>
    <property type="match status" value="1"/>
</dbReference>
<dbReference type="GO" id="GO:0140359">
    <property type="term" value="F:ABC-type transporter activity"/>
    <property type="evidence" value="ECO:0007669"/>
    <property type="project" value="InterPro"/>
</dbReference>
<comment type="similarity">
    <text evidence="2">Belongs to the ABC transporter superfamily. ABCG family. Eye pigment precursor importer (TC 3.A.1.204) subfamily.</text>
</comment>
<keyword evidence="5" id="KW-0547">Nucleotide-binding</keyword>
<dbReference type="InterPro" id="IPR013525">
    <property type="entry name" value="ABC2_TM"/>
</dbReference>
<proteinExistence type="inferred from homology"/>
<dbReference type="InterPro" id="IPR003593">
    <property type="entry name" value="AAA+_ATPase"/>
</dbReference>
<dbReference type="GO" id="GO:0016887">
    <property type="term" value="F:ATP hydrolysis activity"/>
    <property type="evidence" value="ECO:0007669"/>
    <property type="project" value="InterPro"/>
</dbReference>
<evidence type="ECO:0000256" key="8">
    <source>
        <dbReference type="ARBA" id="ARBA00023136"/>
    </source>
</evidence>
<dbReference type="InterPro" id="IPR027417">
    <property type="entry name" value="P-loop_NTPase"/>
</dbReference>
<keyword evidence="8 9" id="KW-0472">Membrane</keyword>
<evidence type="ECO:0000259" key="10">
    <source>
        <dbReference type="PROSITE" id="PS50893"/>
    </source>
</evidence>
<dbReference type="InterPro" id="IPR050352">
    <property type="entry name" value="ABCG_transporters"/>
</dbReference>
<keyword evidence="4 9" id="KW-0812">Transmembrane</keyword>
<feature type="domain" description="ABC transporter" evidence="10">
    <location>
        <begin position="45"/>
        <end position="281"/>
    </location>
</feature>
<feature type="transmembrane region" description="Helical" evidence="9">
    <location>
        <begin position="373"/>
        <end position="390"/>
    </location>
</feature>
<evidence type="ECO:0000256" key="7">
    <source>
        <dbReference type="ARBA" id="ARBA00022989"/>
    </source>
</evidence>
<keyword evidence="3" id="KW-0813">Transport</keyword>